<feature type="region of interest" description="Disordered" evidence="2">
    <location>
        <begin position="228"/>
        <end position="344"/>
    </location>
</feature>
<dbReference type="SUPFAM" id="SSF81606">
    <property type="entry name" value="PP2C-like"/>
    <property type="match status" value="1"/>
</dbReference>
<dbReference type="InterPro" id="IPR036457">
    <property type="entry name" value="PPM-type-like_dom_sf"/>
</dbReference>
<dbReference type="Pfam" id="PF13581">
    <property type="entry name" value="HATPase_c_2"/>
    <property type="match status" value="1"/>
</dbReference>
<dbReference type="SUPFAM" id="SSF55781">
    <property type="entry name" value="GAF domain-like"/>
    <property type="match status" value="1"/>
</dbReference>
<evidence type="ECO:0000313" key="5">
    <source>
        <dbReference type="EMBL" id="MDT0573443.1"/>
    </source>
</evidence>
<dbReference type="Proteomes" id="UP001180737">
    <property type="component" value="Unassembled WGS sequence"/>
</dbReference>
<evidence type="ECO:0000256" key="1">
    <source>
        <dbReference type="ARBA" id="ARBA00022801"/>
    </source>
</evidence>
<dbReference type="SMART" id="SM00331">
    <property type="entry name" value="PP2C_SIG"/>
    <property type="match status" value="1"/>
</dbReference>
<dbReference type="InterPro" id="IPR036890">
    <property type="entry name" value="HATPase_C_sf"/>
</dbReference>
<sequence>MDSTADGLVARVARQLVPRADELIAEVERCLRREMPELWAHPDAMTVDNVAEHVVAGLSALLHGVEPGGIEAPSAGLERVRRVARHGVPVSTVLRAFRLGQGIILDHLLAEMPRCTDDAALISEAARSLIVSATGYLDRTSEQGVVAYEEERDRRLRWRLSMVNESSVRIGTTLDIARTTQELADFATEHFADLVTVDLLDSALGAHGTPPDDPPASPLLHRVAQRSVAHPGPAATPTPRPPHTFPPGSPPSRALATGQPTRHRLGGGHRGPYAAAEPAGGGCAGEGGWGETGARAAGKGGASAGTGGRPGDDDGAGAVDGGAGGEGACGGRPAAVDGSSGARRPVHSTLVVPLRARGTTLGVAQFCRDRNPDAFDDEDLLLAQEIAARAAIAVDNARRYTHARATALTLQRSLLPRSTPRQSAVDVALRYLPADAQGGVGGDWYDVIPLSGARVALVVGDVVGHGIHAAATMGRLRTAVRTLADIDLPPDELLTHLDDVVLRLAAEVEENGADEEPGTAAVAGTGAADAVTGGGDIGATCLYAVYDPVSRRCTLARAGHVLPAVVGRDGTVDILELPPGPPLGLGGLPFEAAEFELPEGSLLALYTDGLIEARDHDIGAGLARLRDALARPAPSLEATCDAVLEALLPARPPDDVALLLARTHALGAGQVATWDLEAEPAAVGRARAHVTRQLEDWGLGELDFTAELVVSELVTNAIRYGRPPVRLRLIRDRTLICEVSDSGGTTPHLRRARGYDEGGRGLLLVAQLAEDWGTRRARQGKTVWAELSDSAELTFPEPAAL</sequence>
<evidence type="ECO:0000256" key="2">
    <source>
        <dbReference type="SAM" id="MobiDB-lite"/>
    </source>
</evidence>
<dbReference type="InterPro" id="IPR029016">
    <property type="entry name" value="GAF-like_dom_sf"/>
</dbReference>
<evidence type="ECO:0000313" key="6">
    <source>
        <dbReference type="Proteomes" id="UP001180737"/>
    </source>
</evidence>
<feature type="compositionally biased region" description="Gly residues" evidence="2">
    <location>
        <begin position="298"/>
        <end position="309"/>
    </location>
</feature>
<dbReference type="Pfam" id="PF01590">
    <property type="entry name" value="GAF"/>
    <property type="match status" value="1"/>
</dbReference>
<evidence type="ECO:0000259" key="4">
    <source>
        <dbReference type="SMART" id="SM00331"/>
    </source>
</evidence>
<organism evidence="5 6">
    <name type="scientific">Streptomyces gottesmaniae</name>
    <dbReference type="NCBI Taxonomy" id="3075518"/>
    <lineage>
        <taxon>Bacteria</taxon>
        <taxon>Bacillati</taxon>
        <taxon>Actinomycetota</taxon>
        <taxon>Actinomycetes</taxon>
        <taxon>Kitasatosporales</taxon>
        <taxon>Streptomycetaceae</taxon>
        <taxon>Streptomyces</taxon>
    </lineage>
</organism>
<feature type="domain" description="PPM-type phosphatase" evidence="4">
    <location>
        <begin position="422"/>
        <end position="663"/>
    </location>
</feature>
<accession>A0ABU2ZA17</accession>
<dbReference type="EMBL" id="JAVRFJ010000051">
    <property type="protein sequence ID" value="MDT0573443.1"/>
    <property type="molecule type" value="Genomic_DNA"/>
</dbReference>
<evidence type="ECO:0000259" key="3">
    <source>
        <dbReference type="SMART" id="SM00065"/>
    </source>
</evidence>
<gene>
    <name evidence="5" type="ORF">RM704_39400</name>
</gene>
<dbReference type="InterPro" id="IPR052016">
    <property type="entry name" value="Bact_Sigma-Reg"/>
</dbReference>
<dbReference type="Gene3D" id="3.60.40.10">
    <property type="entry name" value="PPM-type phosphatase domain"/>
    <property type="match status" value="1"/>
</dbReference>
<keyword evidence="1" id="KW-0378">Hydrolase</keyword>
<dbReference type="Pfam" id="PF14361">
    <property type="entry name" value="RsbRD_N"/>
    <property type="match status" value="1"/>
</dbReference>
<keyword evidence="6" id="KW-1185">Reference proteome</keyword>
<dbReference type="PANTHER" id="PTHR43156:SF2">
    <property type="entry name" value="STAGE II SPORULATION PROTEIN E"/>
    <property type="match status" value="1"/>
</dbReference>
<dbReference type="InterPro" id="IPR001932">
    <property type="entry name" value="PPM-type_phosphatase-like_dom"/>
</dbReference>
<dbReference type="SUPFAM" id="SSF55874">
    <property type="entry name" value="ATPase domain of HSP90 chaperone/DNA topoisomerase II/histidine kinase"/>
    <property type="match status" value="1"/>
</dbReference>
<name>A0ABU2ZA17_9ACTN</name>
<feature type="domain" description="GAF" evidence="3">
    <location>
        <begin position="175"/>
        <end position="404"/>
    </location>
</feature>
<proteinExistence type="predicted"/>
<comment type="caution">
    <text evidence="5">The sequence shown here is derived from an EMBL/GenBank/DDBJ whole genome shotgun (WGS) entry which is preliminary data.</text>
</comment>
<dbReference type="Pfam" id="PF07228">
    <property type="entry name" value="SpoIIE"/>
    <property type="match status" value="1"/>
</dbReference>
<dbReference type="InterPro" id="IPR003018">
    <property type="entry name" value="GAF"/>
</dbReference>
<dbReference type="Gene3D" id="3.30.450.40">
    <property type="match status" value="1"/>
</dbReference>
<feature type="compositionally biased region" description="Gly residues" evidence="2">
    <location>
        <begin position="318"/>
        <end position="330"/>
    </location>
</feature>
<dbReference type="InterPro" id="IPR003594">
    <property type="entry name" value="HATPase_dom"/>
</dbReference>
<dbReference type="CDD" id="cd16936">
    <property type="entry name" value="HATPase_RsbW-like"/>
    <property type="match status" value="1"/>
</dbReference>
<feature type="compositionally biased region" description="Pro residues" evidence="2">
    <location>
        <begin position="234"/>
        <end position="250"/>
    </location>
</feature>
<dbReference type="PANTHER" id="PTHR43156">
    <property type="entry name" value="STAGE II SPORULATION PROTEIN E-RELATED"/>
    <property type="match status" value="1"/>
</dbReference>
<feature type="compositionally biased region" description="Gly residues" evidence="2">
    <location>
        <begin position="279"/>
        <end position="291"/>
    </location>
</feature>
<dbReference type="Gene3D" id="3.30.565.10">
    <property type="entry name" value="Histidine kinase-like ATPase, C-terminal domain"/>
    <property type="match status" value="1"/>
</dbReference>
<dbReference type="SMART" id="SM00065">
    <property type="entry name" value="GAF"/>
    <property type="match status" value="1"/>
</dbReference>
<dbReference type="InterPro" id="IPR025751">
    <property type="entry name" value="RsbRD_N_dom"/>
</dbReference>
<reference evidence="5" key="1">
    <citation type="submission" date="2024-05" db="EMBL/GenBank/DDBJ databases">
        <title>30 novel species of actinomycetes from the DSMZ collection.</title>
        <authorList>
            <person name="Nouioui I."/>
        </authorList>
    </citation>
    <scope>NUCLEOTIDE SEQUENCE</scope>
    <source>
        <strain evidence="5">DSM 3412</strain>
    </source>
</reference>
<dbReference type="RefSeq" id="WP_033531438.1">
    <property type="nucleotide sequence ID" value="NZ_JAVRFJ010000051.1"/>
</dbReference>
<protein>
    <submittedName>
        <fullName evidence="5">SpoIIE family protein phosphatase</fullName>
    </submittedName>
</protein>